<evidence type="ECO:0008006" key="2">
    <source>
        <dbReference type="Google" id="ProtNLM"/>
    </source>
</evidence>
<evidence type="ECO:0000313" key="1">
    <source>
        <dbReference type="EMBL" id="HEG89947.1"/>
    </source>
</evidence>
<dbReference type="AlphaFoldDB" id="A0A831T6M3"/>
<sequence>MYRTVEAVIDEKGNVRLLEPVRLPGARRALVVILEAEEAMPIADTARLSEAALAVDWSRPEEDAAWSHLQPEP</sequence>
<name>A0A831T6M3_9BACT</name>
<protein>
    <recommendedName>
        <fullName evidence="2">DUF104 domain-containing protein</fullName>
    </recommendedName>
</protein>
<organism evidence="1">
    <name type="scientific">Thermorudis peleae</name>
    <dbReference type="NCBI Taxonomy" id="1382356"/>
    <lineage>
        <taxon>Bacteria</taxon>
        <taxon>Pseudomonadati</taxon>
        <taxon>Thermomicrobiota</taxon>
        <taxon>Thermomicrobia</taxon>
        <taxon>Thermomicrobia incertae sedis</taxon>
        <taxon>Thermorudis</taxon>
    </lineage>
</organism>
<comment type="caution">
    <text evidence="1">The sequence shown here is derived from an EMBL/GenBank/DDBJ whole genome shotgun (WGS) entry which is preliminary data.</text>
</comment>
<gene>
    <name evidence="1" type="ORF">ENP34_00640</name>
</gene>
<dbReference type="EMBL" id="DSIY01000015">
    <property type="protein sequence ID" value="HEG89947.1"/>
    <property type="molecule type" value="Genomic_DNA"/>
</dbReference>
<reference evidence="1" key="1">
    <citation type="journal article" date="2020" name="mSystems">
        <title>Genome- and Community-Level Interaction Insights into Carbon Utilization and Element Cycling Functions of Hydrothermarchaeota in Hydrothermal Sediment.</title>
        <authorList>
            <person name="Zhou Z."/>
            <person name="Liu Y."/>
            <person name="Xu W."/>
            <person name="Pan J."/>
            <person name="Luo Z.H."/>
            <person name="Li M."/>
        </authorList>
    </citation>
    <scope>NUCLEOTIDE SEQUENCE [LARGE SCALE GENOMIC DNA]</scope>
    <source>
        <strain evidence="1">SpSt-210</strain>
    </source>
</reference>
<accession>A0A831T6M3</accession>
<proteinExistence type="predicted"/>